<dbReference type="Gene3D" id="1.20.930.20">
    <property type="entry name" value="Adaptor protein Cbl, N-terminal domain"/>
    <property type="match status" value="1"/>
</dbReference>
<reference evidence="2" key="1">
    <citation type="submission" date="2020-05" db="EMBL/GenBank/DDBJ databases">
        <title>Mycena genomes resolve the evolution of fungal bioluminescence.</title>
        <authorList>
            <person name="Tsai I.J."/>
        </authorList>
    </citation>
    <scope>NUCLEOTIDE SEQUENCE</scope>
    <source>
        <strain evidence="2">CCC161011</strain>
    </source>
</reference>
<feature type="region of interest" description="Disordered" evidence="1">
    <location>
        <begin position="134"/>
        <end position="181"/>
    </location>
</feature>
<keyword evidence="3" id="KW-1185">Reference proteome</keyword>
<dbReference type="AlphaFoldDB" id="A0A8H7CQ24"/>
<dbReference type="EMBL" id="JACAZI010000015">
    <property type="protein sequence ID" value="KAF7344081.1"/>
    <property type="molecule type" value="Genomic_DNA"/>
</dbReference>
<organism evidence="2 3">
    <name type="scientific">Mycena venus</name>
    <dbReference type="NCBI Taxonomy" id="2733690"/>
    <lineage>
        <taxon>Eukaryota</taxon>
        <taxon>Fungi</taxon>
        <taxon>Dikarya</taxon>
        <taxon>Basidiomycota</taxon>
        <taxon>Agaricomycotina</taxon>
        <taxon>Agaricomycetes</taxon>
        <taxon>Agaricomycetidae</taxon>
        <taxon>Agaricales</taxon>
        <taxon>Marasmiineae</taxon>
        <taxon>Mycenaceae</taxon>
        <taxon>Mycena</taxon>
    </lineage>
</organism>
<feature type="compositionally biased region" description="Low complexity" evidence="1">
    <location>
        <begin position="135"/>
        <end position="146"/>
    </location>
</feature>
<evidence type="ECO:0000256" key="1">
    <source>
        <dbReference type="SAM" id="MobiDB-lite"/>
    </source>
</evidence>
<gene>
    <name evidence="2" type="ORF">MVEN_01697700</name>
</gene>
<sequence>METVQRVKKNKDTCMKMTERIYELVCAIINICRDAEAELVPAMVRSIAQFSETLEKILTFARNQLTGGLLRWMFRSMEDADLIKECNAGLKHALDVLGVQSGIIAAMTMAEMQKDAKQRHEELIAILNEKRSMKRFSPSGSGSSGSWRRKRSSKTYLRSDHSTISMLPRRAENPPWPRRGD</sequence>
<evidence type="ECO:0000313" key="3">
    <source>
        <dbReference type="Proteomes" id="UP000620124"/>
    </source>
</evidence>
<accession>A0A8H7CQ24</accession>
<dbReference type="OrthoDB" id="192148at2759"/>
<dbReference type="CDD" id="cd21037">
    <property type="entry name" value="MLKL_NTD"/>
    <property type="match status" value="1"/>
</dbReference>
<dbReference type="GO" id="GO:0007166">
    <property type="term" value="P:cell surface receptor signaling pathway"/>
    <property type="evidence" value="ECO:0007669"/>
    <property type="project" value="InterPro"/>
</dbReference>
<evidence type="ECO:0000313" key="2">
    <source>
        <dbReference type="EMBL" id="KAF7344081.1"/>
    </source>
</evidence>
<dbReference type="InterPro" id="IPR036537">
    <property type="entry name" value="Adaptor_Cbl_N_dom_sf"/>
</dbReference>
<dbReference type="InterPro" id="IPR059179">
    <property type="entry name" value="MLKL-like_MCAfunc"/>
</dbReference>
<dbReference type="Proteomes" id="UP000620124">
    <property type="component" value="Unassembled WGS sequence"/>
</dbReference>
<protein>
    <submittedName>
        <fullName evidence="2">Uncharacterized protein</fullName>
    </submittedName>
</protein>
<name>A0A8H7CQ24_9AGAR</name>
<proteinExistence type="predicted"/>
<comment type="caution">
    <text evidence="2">The sequence shown here is derived from an EMBL/GenBank/DDBJ whole genome shotgun (WGS) entry which is preliminary data.</text>
</comment>